<evidence type="ECO:0000256" key="11">
    <source>
        <dbReference type="ARBA" id="ARBA00023237"/>
    </source>
</evidence>
<evidence type="ECO:0000256" key="5">
    <source>
        <dbReference type="ARBA" id="ARBA00022692"/>
    </source>
</evidence>
<protein>
    <submittedName>
        <fullName evidence="18">Membrane protein</fullName>
    </submittedName>
</protein>
<keyword evidence="3 12" id="KW-0813">Transport</keyword>
<evidence type="ECO:0000256" key="13">
    <source>
        <dbReference type="RuleBase" id="RU003357"/>
    </source>
</evidence>
<feature type="signal peptide" evidence="15">
    <location>
        <begin position="1"/>
        <end position="21"/>
    </location>
</feature>
<reference evidence="18 19" key="1">
    <citation type="submission" date="2013-11" db="EMBL/GenBank/DDBJ databases">
        <title>Genomic analysis of Pelistega sp. HM-7.</title>
        <authorList>
            <person name="Kumbhare S.V."/>
            <person name="Shetty S.A."/>
            <person name="Sharma O."/>
            <person name="Dhotre D.P."/>
        </authorList>
    </citation>
    <scope>NUCLEOTIDE SEQUENCE [LARGE SCALE GENOMIC DNA]</scope>
    <source>
        <strain evidence="18 19">HM-7</strain>
    </source>
</reference>
<name>V8G7V5_9BURK</name>
<dbReference type="Gene3D" id="2.170.130.10">
    <property type="entry name" value="TonB-dependent receptor, plug domain"/>
    <property type="match status" value="1"/>
</dbReference>
<dbReference type="EMBL" id="AYSV01000073">
    <property type="protein sequence ID" value="ETD72191.1"/>
    <property type="molecule type" value="Genomic_DNA"/>
</dbReference>
<dbReference type="InterPro" id="IPR012910">
    <property type="entry name" value="Plug_dom"/>
</dbReference>
<comment type="caution">
    <text evidence="18">The sequence shown here is derived from an EMBL/GenBank/DDBJ whole genome shotgun (WGS) entry which is preliminary data.</text>
</comment>
<dbReference type="PANTHER" id="PTHR30069:SF53">
    <property type="entry name" value="COLICIN I RECEPTOR-RELATED"/>
    <property type="match status" value="1"/>
</dbReference>
<dbReference type="InterPro" id="IPR039426">
    <property type="entry name" value="TonB-dep_rcpt-like"/>
</dbReference>
<evidence type="ECO:0000256" key="10">
    <source>
        <dbReference type="ARBA" id="ARBA00023170"/>
    </source>
</evidence>
<evidence type="ECO:0000256" key="3">
    <source>
        <dbReference type="ARBA" id="ARBA00022448"/>
    </source>
</evidence>
<evidence type="ECO:0000313" key="19">
    <source>
        <dbReference type="Proteomes" id="UP000018766"/>
    </source>
</evidence>
<gene>
    <name evidence="18" type="ORF">V757_05715</name>
</gene>
<evidence type="ECO:0000256" key="12">
    <source>
        <dbReference type="PROSITE-ProRule" id="PRU01360"/>
    </source>
</evidence>
<keyword evidence="19" id="KW-1185">Reference proteome</keyword>
<feature type="domain" description="TonB-dependent receptor plug" evidence="17">
    <location>
        <begin position="53"/>
        <end position="160"/>
    </location>
</feature>
<evidence type="ECO:0000256" key="4">
    <source>
        <dbReference type="ARBA" id="ARBA00022452"/>
    </source>
</evidence>
<dbReference type="PANTHER" id="PTHR30069">
    <property type="entry name" value="TONB-DEPENDENT OUTER MEMBRANE RECEPTOR"/>
    <property type="match status" value="1"/>
</dbReference>
<dbReference type="Gene3D" id="2.40.170.20">
    <property type="entry name" value="TonB-dependent receptor, beta-barrel domain"/>
    <property type="match status" value="1"/>
</dbReference>
<dbReference type="GO" id="GO:0015344">
    <property type="term" value="F:siderophore uptake transmembrane transporter activity"/>
    <property type="evidence" value="ECO:0007669"/>
    <property type="project" value="TreeGrafter"/>
</dbReference>
<dbReference type="Pfam" id="PF00593">
    <property type="entry name" value="TonB_dep_Rec_b-barrel"/>
    <property type="match status" value="1"/>
</dbReference>
<proteinExistence type="inferred from homology"/>
<feature type="region of interest" description="Disordered" evidence="14">
    <location>
        <begin position="262"/>
        <end position="292"/>
    </location>
</feature>
<dbReference type="Proteomes" id="UP000018766">
    <property type="component" value="Unassembled WGS sequence"/>
</dbReference>
<evidence type="ECO:0000256" key="6">
    <source>
        <dbReference type="ARBA" id="ARBA00022729"/>
    </source>
</evidence>
<keyword evidence="5 12" id="KW-0812">Transmembrane</keyword>
<evidence type="ECO:0000256" key="1">
    <source>
        <dbReference type="ARBA" id="ARBA00004571"/>
    </source>
</evidence>
<comment type="similarity">
    <text evidence="2 12 13">Belongs to the TonB-dependent receptor family.</text>
</comment>
<feature type="domain" description="TonB-dependent receptor-like beta-barrel" evidence="16">
    <location>
        <begin position="295"/>
        <end position="640"/>
    </location>
</feature>
<dbReference type="PATRIC" id="fig|1414851.3.peg.1159"/>
<dbReference type="SUPFAM" id="SSF56935">
    <property type="entry name" value="Porins"/>
    <property type="match status" value="1"/>
</dbReference>
<feature type="chain" id="PRO_5004769134" evidence="15">
    <location>
        <begin position="22"/>
        <end position="670"/>
    </location>
</feature>
<keyword evidence="11 12" id="KW-0998">Cell outer membrane</keyword>
<accession>V8G7V5</accession>
<keyword evidence="9 12" id="KW-0472">Membrane</keyword>
<dbReference type="RefSeq" id="WP_023950641.1">
    <property type="nucleotide sequence ID" value="NZ_AYSV01000073.1"/>
</dbReference>
<comment type="subcellular location">
    <subcellularLocation>
        <location evidence="1 12">Cell outer membrane</location>
        <topology evidence="1 12">Multi-pass membrane protein</topology>
    </subcellularLocation>
</comment>
<dbReference type="InterPro" id="IPR036942">
    <property type="entry name" value="Beta-barrel_TonB_sf"/>
</dbReference>
<evidence type="ECO:0000256" key="8">
    <source>
        <dbReference type="ARBA" id="ARBA00023077"/>
    </source>
</evidence>
<dbReference type="GO" id="GO:0009279">
    <property type="term" value="C:cell outer membrane"/>
    <property type="evidence" value="ECO:0007669"/>
    <property type="project" value="UniProtKB-SubCell"/>
</dbReference>
<evidence type="ECO:0000259" key="16">
    <source>
        <dbReference type="Pfam" id="PF00593"/>
    </source>
</evidence>
<dbReference type="InterPro" id="IPR000531">
    <property type="entry name" value="Beta-barrel_TonB"/>
</dbReference>
<organism evidence="18 19">
    <name type="scientific">Pelistega indica</name>
    <dbReference type="NCBI Taxonomy" id="1414851"/>
    <lineage>
        <taxon>Bacteria</taxon>
        <taxon>Pseudomonadati</taxon>
        <taxon>Pseudomonadota</taxon>
        <taxon>Betaproteobacteria</taxon>
        <taxon>Burkholderiales</taxon>
        <taxon>Alcaligenaceae</taxon>
        <taxon>Pelistega</taxon>
    </lineage>
</organism>
<evidence type="ECO:0000256" key="7">
    <source>
        <dbReference type="ARBA" id="ARBA00023065"/>
    </source>
</evidence>
<keyword evidence="10" id="KW-0675">Receptor</keyword>
<evidence type="ECO:0000313" key="18">
    <source>
        <dbReference type="EMBL" id="ETD72191.1"/>
    </source>
</evidence>
<evidence type="ECO:0000256" key="14">
    <source>
        <dbReference type="SAM" id="MobiDB-lite"/>
    </source>
</evidence>
<dbReference type="CDD" id="cd01347">
    <property type="entry name" value="ligand_gated_channel"/>
    <property type="match status" value="1"/>
</dbReference>
<sequence length="670" mass="74912">MEKSLLYSAIISALLTQTALAVTQLSNQELQEQDVPTLENIVVTATSSERALVDAPASISVITQKKLQQQPVNDLAKAVDASVGVSLESLGNGRQGISIRGMNSDHTLILINGERINNSASAIAHSDFELGWVPTEALERVEIVRGPMSSLYGSEALGGVVNMITRTATDKWEGSLSSYGVWNDHGLGGDQFKTGFYLGGPLVKDTLGLNLWGEYRYREPLKEVEKPFYALDKQQAKTGHIGLTWTPDAQQRIDASIDMNNEEQESYREGSVSKLPSSGSKPGKPSKPILVKSPDYHLTHDVQRRRYSLSHQGTWSWGDTMLRVYQTELKRLAHRTDDKDAGGPNKFRDSVIDGKASFRLGNHHYVTAGAEYRRESLDDPTINKKKHKAQNHYAVFLQDELFINDKWDAVIGVRADRHEDFGWEFSPRAYLTYRPNEVWTIKAGVGKGFKAPTLKQLSAEYESRAAMGGRGIIRGNPELKPETTVSYELGAAYDDNQFSAGVTLFRNDVNNLIETTRQKQCDVAGRVCLAYENVNKAVLQGAEFTLGYKFSETWEAEANYTYLSAKNKTLSEPLSDRSRHRANAMVTWKPLDGLSTSVRFEHIGSQYRTTKNQPAYNLVHWYVNYDINKNLSVRAGIENIANKRLALDDISLFSRADEGRRYFAGFTARF</sequence>
<keyword evidence="4 12" id="KW-1134">Transmembrane beta strand</keyword>
<evidence type="ECO:0000256" key="2">
    <source>
        <dbReference type="ARBA" id="ARBA00009810"/>
    </source>
</evidence>
<dbReference type="GO" id="GO:0044718">
    <property type="term" value="P:siderophore transmembrane transport"/>
    <property type="evidence" value="ECO:0007669"/>
    <property type="project" value="TreeGrafter"/>
</dbReference>
<evidence type="ECO:0000259" key="17">
    <source>
        <dbReference type="Pfam" id="PF07715"/>
    </source>
</evidence>
<keyword evidence="7" id="KW-0406">Ion transport</keyword>
<dbReference type="PROSITE" id="PS52016">
    <property type="entry name" value="TONB_DEPENDENT_REC_3"/>
    <property type="match status" value="1"/>
</dbReference>
<dbReference type="OrthoDB" id="183532at2"/>
<feature type="compositionally biased region" description="Low complexity" evidence="14">
    <location>
        <begin position="270"/>
        <end position="288"/>
    </location>
</feature>
<keyword evidence="8 13" id="KW-0798">TonB box</keyword>
<dbReference type="Pfam" id="PF07715">
    <property type="entry name" value="Plug"/>
    <property type="match status" value="1"/>
</dbReference>
<evidence type="ECO:0000256" key="15">
    <source>
        <dbReference type="SAM" id="SignalP"/>
    </source>
</evidence>
<dbReference type="InterPro" id="IPR037066">
    <property type="entry name" value="Plug_dom_sf"/>
</dbReference>
<evidence type="ECO:0000256" key="9">
    <source>
        <dbReference type="ARBA" id="ARBA00023136"/>
    </source>
</evidence>
<dbReference type="AlphaFoldDB" id="V8G7V5"/>
<keyword evidence="6 15" id="KW-0732">Signal</keyword>